<dbReference type="SMART" id="SM00448">
    <property type="entry name" value="REC"/>
    <property type="match status" value="1"/>
</dbReference>
<evidence type="ECO:0000313" key="14">
    <source>
        <dbReference type="EMBL" id="PCJ23501.1"/>
    </source>
</evidence>
<feature type="domain" description="PAS" evidence="13">
    <location>
        <begin position="210"/>
        <end position="257"/>
    </location>
</feature>
<evidence type="ECO:0000256" key="2">
    <source>
        <dbReference type="ARBA" id="ARBA00012438"/>
    </source>
</evidence>
<evidence type="ECO:0000259" key="13">
    <source>
        <dbReference type="PROSITE" id="PS50112"/>
    </source>
</evidence>
<evidence type="ECO:0000256" key="5">
    <source>
        <dbReference type="ARBA" id="ARBA00022741"/>
    </source>
</evidence>
<evidence type="ECO:0000259" key="11">
    <source>
        <dbReference type="PROSITE" id="PS50109"/>
    </source>
</evidence>
<dbReference type="InterPro" id="IPR036890">
    <property type="entry name" value="HATPase_C_sf"/>
</dbReference>
<dbReference type="GO" id="GO:0005524">
    <property type="term" value="F:ATP binding"/>
    <property type="evidence" value="ECO:0007669"/>
    <property type="project" value="UniProtKB-KW"/>
</dbReference>
<evidence type="ECO:0000256" key="1">
    <source>
        <dbReference type="ARBA" id="ARBA00000085"/>
    </source>
</evidence>
<evidence type="ECO:0000259" key="12">
    <source>
        <dbReference type="PROSITE" id="PS50110"/>
    </source>
</evidence>
<dbReference type="InterPro" id="IPR003661">
    <property type="entry name" value="HisK_dim/P_dom"/>
</dbReference>
<dbReference type="SUPFAM" id="SSF55785">
    <property type="entry name" value="PYP-like sensor domain (PAS domain)"/>
    <property type="match status" value="2"/>
</dbReference>
<protein>
    <recommendedName>
        <fullName evidence="2">histidine kinase</fullName>
        <ecNumber evidence="2">2.7.13.3</ecNumber>
    </recommendedName>
</protein>
<dbReference type="InterPro" id="IPR035965">
    <property type="entry name" value="PAS-like_dom_sf"/>
</dbReference>
<dbReference type="PRINTS" id="PR00344">
    <property type="entry name" value="BCTRLSENSOR"/>
</dbReference>
<dbReference type="PANTHER" id="PTHR43065:SF49">
    <property type="entry name" value="HISTIDINE KINASE"/>
    <property type="match status" value="1"/>
</dbReference>
<dbReference type="InterPro" id="IPR000014">
    <property type="entry name" value="PAS"/>
</dbReference>
<dbReference type="SUPFAM" id="SSF52172">
    <property type="entry name" value="CheY-like"/>
    <property type="match status" value="1"/>
</dbReference>
<keyword evidence="10" id="KW-0472">Membrane</keyword>
<keyword evidence="3 9" id="KW-0597">Phosphoprotein</keyword>
<dbReference type="GO" id="GO:0000155">
    <property type="term" value="F:phosphorelay sensor kinase activity"/>
    <property type="evidence" value="ECO:0007669"/>
    <property type="project" value="InterPro"/>
</dbReference>
<feature type="domain" description="Response regulatory" evidence="12">
    <location>
        <begin position="597"/>
        <end position="713"/>
    </location>
</feature>
<dbReference type="AlphaFoldDB" id="A0A2A5AWM1"/>
<evidence type="ECO:0000256" key="3">
    <source>
        <dbReference type="ARBA" id="ARBA00022553"/>
    </source>
</evidence>
<evidence type="ECO:0000256" key="7">
    <source>
        <dbReference type="ARBA" id="ARBA00022840"/>
    </source>
</evidence>
<dbReference type="SUPFAM" id="SSF47384">
    <property type="entry name" value="Homodimeric domain of signal transducing histidine kinase"/>
    <property type="match status" value="1"/>
</dbReference>
<feature type="domain" description="Histidine kinase" evidence="11">
    <location>
        <begin position="349"/>
        <end position="573"/>
    </location>
</feature>
<keyword evidence="6 14" id="KW-0418">Kinase</keyword>
<reference evidence="15" key="1">
    <citation type="submission" date="2017-08" db="EMBL/GenBank/DDBJ databases">
        <title>A dynamic microbial community with high functional redundancy inhabits the cold, oxic subseafloor aquifer.</title>
        <authorList>
            <person name="Tully B.J."/>
            <person name="Wheat C.G."/>
            <person name="Glazer B.T."/>
            <person name="Huber J.A."/>
        </authorList>
    </citation>
    <scope>NUCLEOTIDE SEQUENCE [LARGE SCALE GENOMIC DNA]</scope>
</reference>
<dbReference type="InterPro" id="IPR036097">
    <property type="entry name" value="HisK_dim/P_sf"/>
</dbReference>
<dbReference type="PROSITE" id="PS50110">
    <property type="entry name" value="RESPONSE_REGULATORY"/>
    <property type="match status" value="1"/>
</dbReference>
<dbReference type="CDD" id="cd00130">
    <property type="entry name" value="PAS"/>
    <property type="match status" value="1"/>
</dbReference>
<dbReference type="NCBIfam" id="TIGR00229">
    <property type="entry name" value="sensory_box"/>
    <property type="match status" value="1"/>
</dbReference>
<evidence type="ECO:0000256" key="8">
    <source>
        <dbReference type="ARBA" id="ARBA00023012"/>
    </source>
</evidence>
<dbReference type="Gene3D" id="3.30.565.10">
    <property type="entry name" value="Histidine kinase-like ATPase, C-terminal domain"/>
    <property type="match status" value="1"/>
</dbReference>
<name>A0A2A5AWM1_9GAMM</name>
<dbReference type="InterPro" id="IPR013656">
    <property type="entry name" value="PAS_4"/>
</dbReference>
<dbReference type="Pfam" id="PF00072">
    <property type="entry name" value="Response_reg"/>
    <property type="match status" value="1"/>
</dbReference>
<evidence type="ECO:0000256" key="10">
    <source>
        <dbReference type="SAM" id="Phobius"/>
    </source>
</evidence>
<evidence type="ECO:0000256" key="9">
    <source>
        <dbReference type="PROSITE-ProRule" id="PRU00169"/>
    </source>
</evidence>
<comment type="caution">
    <text evidence="14">The sequence shown here is derived from an EMBL/GenBank/DDBJ whole genome shotgun (WGS) entry which is preliminary data.</text>
</comment>
<keyword evidence="8" id="KW-0902">Two-component regulatory system</keyword>
<dbReference type="PROSITE" id="PS50112">
    <property type="entry name" value="PAS"/>
    <property type="match status" value="1"/>
</dbReference>
<proteinExistence type="predicted"/>
<evidence type="ECO:0000313" key="15">
    <source>
        <dbReference type="Proteomes" id="UP000218327"/>
    </source>
</evidence>
<sequence length="717" mass="78676">MKPSENKQAAADSSNIWITVLAYSPTILLCILVLVNLSGSGLQESSLFAVVLPITAFLSAFVAWKLADTLKNQQTKETSLSKNVELHKSFFERSPAIMYVKDLDGKYQLANNSFRAFLESTGDSFSEEDEARAFPESIVESMSEQDKQVIKYKQAIEFQSKWPAAKGQSTQYFNFLRFPLFDDKGEVVAIGGIASNRTDQVNARKALRESEEQFRTLIESAPDAVLITNINGNVILVNKRAESLFSIGRQELLGKSLDDLLPGFNLPQYIASHPTGNTDTQADDQNLVSLVAVDSNNVTKPVEVAFSATDSRDGISITCLIRDMSERARLETQLRQSQKMDAIGKLTGGMAHDFNNLLGVIMGNLDLAARKLDKDSPIRKRLTTARKASERGAELTTRMLAVARRQPLQPKPTSINSIILEMADMLPRTLGPDIEMKYDIKEDIPDVLVDPSGLENVFLNLAINARDAMPKGGNFYITTDVLDLSEKSPLSDQDDLLPGSYVQLVFTDTGEGMSPETLSRVFEPFFTTKERGKGTGLGLAMIYGFAKQSGGSIQIYSEPGVGTTIEIFLPVSKEKAVLSAPKSDNGDDIPIKSFTEKVLIVDDEYELLEVAVSYLEEMGFEVLAATDGKQAVRTLQKNTDIEVLLTDIVMPGGMSGVELATEARKIIPTLKVQYMSGFPSGVHADKSGVDLDAPLITKPYSREKLSDALEELLLKTT</sequence>
<dbReference type="EC" id="2.7.13.3" evidence="2"/>
<dbReference type="Gene3D" id="3.40.50.2300">
    <property type="match status" value="1"/>
</dbReference>
<evidence type="ECO:0000256" key="4">
    <source>
        <dbReference type="ARBA" id="ARBA00022679"/>
    </source>
</evidence>
<keyword evidence="10" id="KW-1133">Transmembrane helix</keyword>
<dbReference type="Pfam" id="PF08448">
    <property type="entry name" value="PAS_4"/>
    <property type="match status" value="1"/>
</dbReference>
<dbReference type="SMART" id="SM00387">
    <property type="entry name" value="HATPase_c"/>
    <property type="match status" value="1"/>
</dbReference>
<dbReference type="Gene3D" id="3.30.450.20">
    <property type="entry name" value="PAS domain"/>
    <property type="match status" value="2"/>
</dbReference>
<dbReference type="Proteomes" id="UP000218327">
    <property type="component" value="Unassembled WGS sequence"/>
</dbReference>
<keyword evidence="7" id="KW-0067">ATP-binding</keyword>
<dbReference type="CDD" id="cd00082">
    <property type="entry name" value="HisKA"/>
    <property type="match status" value="1"/>
</dbReference>
<dbReference type="SMART" id="SM00091">
    <property type="entry name" value="PAS"/>
    <property type="match status" value="2"/>
</dbReference>
<feature type="transmembrane region" description="Helical" evidence="10">
    <location>
        <begin position="16"/>
        <end position="35"/>
    </location>
</feature>
<dbReference type="InterPro" id="IPR013767">
    <property type="entry name" value="PAS_fold"/>
</dbReference>
<dbReference type="InterPro" id="IPR011006">
    <property type="entry name" value="CheY-like_superfamily"/>
</dbReference>
<dbReference type="Pfam" id="PF00512">
    <property type="entry name" value="HisKA"/>
    <property type="match status" value="1"/>
</dbReference>
<dbReference type="InterPro" id="IPR003594">
    <property type="entry name" value="HATPase_dom"/>
</dbReference>
<keyword evidence="5" id="KW-0547">Nucleotide-binding</keyword>
<dbReference type="Pfam" id="PF00989">
    <property type="entry name" value="PAS"/>
    <property type="match status" value="1"/>
</dbReference>
<keyword evidence="4" id="KW-0808">Transferase</keyword>
<evidence type="ECO:0000256" key="6">
    <source>
        <dbReference type="ARBA" id="ARBA00022777"/>
    </source>
</evidence>
<keyword evidence="10" id="KW-0812">Transmembrane</keyword>
<dbReference type="GO" id="GO:0006355">
    <property type="term" value="P:regulation of DNA-templated transcription"/>
    <property type="evidence" value="ECO:0007669"/>
    <property type="project" value="InterPro"/>
</dbReference>
<dbReference type="EMBL" id="NVVJ01000038">
    <property type="protein sequence ID" value="PCJ23501.1"/>
    <property type="molecule type" value="Genomic_DNA"/>
</dbReference>
<feature type="modified residue" description="4-aspartylphosphate" evidence="9">
    <location>
        <position position="647"/>
    </location>
</feature>
<feature type="transmembrane region" description="Helical" evidence="10">
    <location>
        <begin position="47"/>
        <end position="67"/>
    </location>
</feature>
<dbReference type="InterPro" id="IPR005467">
    <property type="entry name" value="His_kinase_dom"/>
</dbReference>
<comment type="catalytic activity">
    <reaction evidence="1">
        <text>ATP + protein L-histidine = ADP + protein N-phospho-L-histidine.</text>
        <dbReference type="EC" id="2.7.13.3"/>
    </reaction>
</comment>
<accession>A0A2A5AWM1</accession>
<gene>
    <name evidence="14" type="ORF">COA96_11670</name>
</gene>
<dbReference type="PANTHER" id="PTHR43065">
    <property type="entry name" value="SENSOR HISTIDINE KINASE"/>
    <property type="match status" value="1"/>
</dbReference>
<dbReference type="Pfam" id="PF02518">
    <property type="entry name" value="HATPase_c"/>
    <property type="match status" value="1"/>
</dbReference>
<dbReference type="SUPFAM" id="SSF55874">
    <property type="entry name" value="ATPase domain of HSP90 chaperone/DNA topoisomerase II/histidine kinase"/>
    <property type="match status" value="1"/>
</dbReference>
<dbReference type="Gene3D" id="1.10.287.130">
    <property type="match status" value="1"/>
</dbReference>
<dbReference type="SMART" id="SM00388">
    <property type="entry name" value="HisKA"/>
    <property type="match status" value="1"/>
</dbReference>
<organism evidence="14 15">
    <name type="scientific">SAR86 cluster bacterium</name>
    <dbReference type="NCBI Taxonomy" id="2030880"/>
    <lineage>
        <taxon>Bacteria</taxon>
        <taxon>Pseudomonadati</taxon>
        <taxon>Pseudomonadota</taxon>
        <taxon>Gammaproteobacteria</taxon>
        <taxon>SAR86 cluster</taxon>
    </lineage>
</organism>
<dbReference type="InterPro" id="IPR004358">
    <property type="entry name" value="Sig_transdc_His_kin-like_C"/>
</dbReference>
<dbReference type="PROSITE" id="PS50109">
    <property type="entry name" value="HIS_KIN"/>
    <property type="match status" value="1"/>
</dbReference>
<dbReference type="InterPro" id="IPR001789">
    <property type="entry name" value="Sig_transdc_resp-reg_receiver"/>
</dbReference>